<organism evidence="2 3">
    <name type="scientific">Candidatus Kaiserbacteria bacterium GW2011_GWA2_49_19</name>
    <dbReference type="NCBI Taxonomy" id="1618669"/>
    <lineage>
        <taxon>Bacteria</taxon>
        <taxon>Candidatus Kaiseribacteriota</taxon>
    </lineage>
</organism>
<reference evidence="2 3" key="1">
    <citation type="journal article" date="2015" name="Nature">
        <title>rRNA introns, odd ribosomes, and small enigmatic genomes across a large radiation of phyla.</title>
        <authorList>
            <person name="Brown C.T."/>
            <person name="Hug L.A."/>
            <person name="Thomas B.C."/>
            <person name="Sharon I."/>
            <person name="Castelle C.J."/>
            <person name="Singh A."/>
            <person name="Wilkins M.J."/>
            <person name="Williams K.H."/>
            <person name="Banfield J.F."/>
        </authorList>
    </citation>
    <scope>NUCLEOTIDE SEQUENCE [LARGE SCALE GENOMIC DNA]</scope>
</reference>
<evidence type="ECO:0000313" key="2">
    <source>
        <dbReference type="EMBL" id="KKW09475.1"/>
    </source>
</evidence>
<dbReference type="SUPFAM" id="SSF47413">
    <property type="entry name" value="lambda repressor-like DNA-binding domains"/>
    <property type="match status" value="1"/>
</dbReference>
<dbReference type="SMART" id="SM00530">
    <property type="entry name" value="HTH_XRE"/>
    <property type="match status" value="1"/>
</dbReference>
<dbReference type="CDD" id="cd00093">
    <property type="entry name" value="HTH_XRE"/>
    <property type="match status" value="1"/>
</dbReference>
<dbReference type="Gene3D" id="1.10.260.40">
    <property type="entry name" value="lambda repressor-like DNA-binding domains"/>
    <property type="match status" value="1"/>
</dbReference>
<proteinExistence type="predicted"/>
<dbReference type="Pfam" id="PF01381">
    <property type="entry name" value="HTH_3"/>
    <property type="match status" value="1"/>
</dbReference>
<gene>
    <name evidence="2" type="ORF">UY44_C0001G0040</name>
</gene>
<dbReference type="GO" id="GO:0003677">
    <property type="term" value="F:DNA binding"/>
    <property type="evidence" value="ECO:0007669"/>
    <property type="project" value="InterPro"/>
</dbReference>
<comment type="caution">
    <text evidence="2">The sequence shown here is derived from an EMBL/GenBank/DDBJ whole genome shotgun (WGS) entry which is preliminary data.</text>
</comment>
<accession>A0A0G1VT55</accession>
<dbReference type="AlphaFoldDB" id="A0A0G1VT55"/>
<dbReference type="InterPro" id="IPR001387">
    <property type="entry name" value="Cro/C1-type_HTH"/>
</dbReference>
<evidence type="ECO:0000259" key="1">
    <source>
        <dbReference type="PROSITE" id="PS50943"/>
    </source>
</evidence>
<sequence>MKTNQQGSLELKLHRELTAKQTREKLTRKELARKLDISLYRLNRFQSGAMDPRLDFLKKLTSGLGLKLRLIEGD</sequence>
<name>A0A0G1VT55_9BACT</name>
<dbReference type="InterPro" id="IPR010982">
    <property type="entry name" value="Lambda_DNA-bd_dom_sf"/>
</dbReference>
<protein>
    <submittedName>
        <fullName evidence="2">Toxin-antitoxin system, antitoxin component, Xre family</fullName>
    </submittedName>
</protein>
<evidence type="ECO:0000313" key="3">
    <source>
        <dbReference type="Proteomes" id="UP000033965"/>
    </source>
</evidence>
<dbReference type="PROSITE" id="PS50943">
    <property type="entry name" value="HTH_CROC1"/>
    <property type="match status" value="1"/>
</dbReference>
<dbReference type="Proteomes" id="UP000033965">
    <property type="component" value="Unassembled WGS sequence"/>
</dbReference>
<feature type="domain" description="HTH cro/C1-type" evidence="1">
    <location>
        <begin position="25"/>
        <end position="71"/>
    </location>
</feature>
<dbReference type="EMBL" id="LCPZ01000001">
    <property type="protein sequence ID" value="KKW09475.1"/>
    <property type="molecule type" value="Genomic_DNA"/>
</dbReference>